<name>A0AAV9K2S7_9SOLN</name>
<dbReference type="EMBL" id="JAWPEI010000042">
    <property type="protein sequence ID" value="KAK4706895.1"/>
    <property type="molecule type" value="Genomic_DNA"/>
</dbReference>
<keyword evidence="3" id="KW-1185">Reference proteome</keyword>
<dbReference type="PANTHER" id="PTHR33223">
    <property type="entry name" value="CCHC-TYPE DOMAIN-CONTAINING PROTEIN"/>
    <property type="match status" value="1"/>
</dbReference>
<dbReference type="Proteomes" id="UP001311915">
    <property type="component" value="Unassembled WGS sequence"/>
</dbReference>
<dbReference type="PANTHER" id="PTHR33223:SF11">
    <property type="entry name" value="ELEMENT PROTEIN, PUTATIVE-RELATED"/>
    <property type="match status" value="1"/>
</dbReference>
<dbReference type="AlphaFoldDB" id="A0AAV9K2S7"/>
<sequence>MNVIGLRVFPLSLTGDAAVWFTELTYNSIYTWDQLTDVFLEKYFPMSKKLNHKDKINNFIALPGEPVSSSWDRFTAFIRGVPNHHIDDESLKEYFYRGQDDNSKAVWGVFEPIPKVPIWIIGAKVKEIKKTMKRFDSTDENVKEMRNDLSGIGQKVDAHAVSIKHLEQQMTQLSTIHTIDPRMPSRVEVEASKNDDVIEVNEEPKNATEKEAEITQKVVPMPRPPPHFLQRLVNKTEEGKYHMFISMLKQLSIDLPLIEALEQMPRYAKFMKGLVTKKRAVSFEDDDKLKH</sequence>
<accession>A0AAV9K2S7</accession>
<dbReference type="Pfam" id="PF03732">
    <property type="entry name" value="Retrotrans_gag"/>
    <property type="match status" value="1"/>
</dbReference>
<evidence type="ECO:0000313" key="2">
    <source>
        <dbReference type="EMBL" id="KAK4706895.1"/>
    </source>
</evidence>
<organism evidence="2 3">
    <name type="scientific">Solanum pinnatisectum</name>
    <name type="common">tansyleaf nightshade</name>
    <dbReference type="NCBI Taxonomy" id="50273"/>
    <lineage>
        <taxon>Eukaryota</taxon>
        <taxon>Viridiplantae</taxon>
        <taxon>Streptophyta</taxon>
        <taxon>Embryophyta</taxon>
        <taxon>Tracheophyta</taxon>
        <taxon>Spermatophyta</taxon>
        <taxon>Magnoliopsida</taxon>
        <taxon>eudicotyledons</taxon>
        <taxon>Gunneridae</taxon>
        <taxon>Pentapetalae</taxon>
        <taxon>asterids</taxon>
        <taxon>lamiids</taxon>
        <taxon>Solanales</taxon>
        <taxon>Solanaceae</taxon>
        <taxon>Solanoideae</taxon>
        <taxon>Solaneae</taxon>
        <taxon>Solanum</taxon>
    </lineage>
</organism>
<evidence type="ECO:0000259" key="1">
    <source>
        <dbReference type="Pfam" id="PF03732"/>
    </source>
</evidence>
<feature type="domain" description="Retrotransposon gag" evidence="1">
    <location>
        <begin position="8"/>
        <end position="98"/>
    </location>
</feature>
<comment type="caution">
    <text evidence="2">The sequence shown here is derived from an EMBL/GenBank/DDBJ whole genome shotgun (WGS) entry which is preliminary data.</text>
</comment>
<protein>
    <recommendedName>
        <fullName evidence="1">Retrotransposon gag domain-containing protein</fullName>
    </recommendedName>
</protein>
<gene>
    <name evidence="2" type="ORF">R3W88_033538</name>
</gene>
<reference evidence="2 3" key="1">
    <citation type="submission" date="2023-10" db="EMBL/GenBank/DDBJ databases">
        <title>Genome-Wide Identification Analysis in wild type Solanum Pinnatisectum Reveals Some Genes Defensing Phytophthora Infestans.</title>
        <authorList>
            <person name="Sun C."/>
        </authorList>
    </citation>
    <scope>NUCLEOTIDE SEQUENCE [LARGE SCALE GENOMIC DNA]</scope>
    <source>
        <strain evidence="2">LQN</strain>
        <tissue evidence="2">Leaf</tissue>
    </source>
</reference>
<evidence type="ECO:0000313" key="3">
    <source>
        <dbReference type="Proteomes" id="UP001311915"/>
    </source>
</evidence>
<dbReference type="InterPro" id="IPR005162">
    <property type="entry name" value="Retrotrans_gag_dom"/>
</dbReference>
<proteinExistence type="predicted"/>